<keyword evidence="1" id="KW-1133">Transmembrane helix</keyword>
<comment type="caution">
    <text evidence="2">The sequence shown here is derived from an EMBL/GenBank/DDBJ whole genome shotgun (WGS) entry which is preliminary data.</text>
</comment>
<gene>
    <name evidence="2" type="ORF">CHU93_08375</name>
</gene>
<dbReference type="AlphaFoldDB" id="A0A255YJU4"/>
<keyword evidence="1" id="KW-0472">Membrane</keyword>
<name>A0A255YJU4_9SPHN</name>
<organism evidence="2 3">
    <name type="scientific">Sandarakinorhabdus cyanobacteriorum</name>
    <dbReference type="NCBI Taxonomy" id="1981098"/>
    <lineage>
        <taxon>Bacteria</taxon>
        <taxon>Pseudomonadati</taxon>
        <taxon>Pseudomonadota</taxon>
        <taxon>Alphaproteobacteria</taxon>
        <taxon>Sphingomonadales</taxon>
        <taxon>Sphingosinicellaceae</taxon>
        <taxon>Sandarakinorhabdus</taxon>
    </lineage>
</organism>
<protein>
    <submittedName>
        <fullName evidence="2">Uncharacterized protein</fullName>
    </submittedName>
</protein>
<sequence>MAGGHRPRAGLMPAEITPVTGLALVAALALVLGGLWLLRQPGGNRTKAVLMMVAGVVVAFNAWINSLPLPS</sequence>
<reference evidence="2 3" key="1">
    <citation type="submission" date="2017-07" db="EMBL/GenBank/DDBJ databases">
        <title>Sandarakinorhabdus cyanobacteriorum sp. nov., a novel bacterium isolated from cyanobacterial aggregates in a eutrophic lake.</title>
        <authorList>
            <person name="Cai H."/>
        </authorList>
    </citation>
    <scope>NUCLEOTIDE SEQUENCE [LARGE SCALE GENOMIC DNA]</scope>
    <source>
        <strain evidence="2 3">TH057</strain>
    </source>
</reference>
<dbReference type="Proteomes" id="UP000216991">
    <property type="component" value="Unassembled WGS sequence"/>
</dbReference>
<evidence type="ECO:0000313" key="3">
    <source>
        <dbReference type="Proteomes" id="UP000216991"/>
    </source>
</evidence>
<proteinExistence type="predicted"/>
<dbReference type="EMBL" id="NOXT01000107">
    <property type="protein sequence ID" value="OYQ28835.1"/>
    <property type="molecule type" value="Genomic_DNA"/>
</dbReference>
<feature type="transmembrane region" description="Helical" evidence="1">
    <location>
        <begin position="48"/>
        <end position="64"/>
    </location>
</feature>
<feature type="transmembrane region" description="Helical" evidence="1">
    <location>
        <begin position="16"/>
        <end position="36"/>
    </location>
</feature>
<keyword evidence="1" id="KW-0812">Transmembrane</keyword>
<accession>A0A255YJU4</accession>
<keyword evidence="3" id="KW-1185">Reference proteome</keyword>
<evidence type="ECO:0000256" key="1">
    <source>
        <dbReference type="SAM" id="Phobius"/>
    </source>
</evidence>
<evidence type="ECO:0000313" key="2">
    <source>
        <dbReference type="EMBL" id="OYQ28835.1"/>
    </source>
</evidence>